<dbReference type="SUPFAM" id="SSF140990">
    <property type="entry name" value="FtsH protease domain-like"/>
    <property type="match status" value="1"/>
</dbReference>
<sequence length="235" mass="27107">MSRSRIAQRRRRREEREFQRLKELAEAGEQNRARVAHHEMGHSALLWFQRAAGEFVSVTIVQHAVTLGLTRSQWPAQKTRAEMKALLSVQIAGRVAEERAFDGSFYHGDDASGDQHNWTRTARAHQIHQQRHGTDCLPEFSADELCQKVTTFSAELGQKLQKLAKKHLHFPAKSICKLIPEKHKWWEALPYKLVRVSREQFLSELFLECESCDDDGGEEEEAKTLHNNNNENGRD</sequence>
<organism evidence="4 5">
    <name type="scientific">Globodera pallida</name>
    <name type="common">Potato cyst nematode worm</name>
    <name type="synonym">Heterodera pallida</name>
    <dbReference type="NCBI Taxonomy" id="36090"/>
    <lineage>
        <taxon>Eukaryota</taxon>
        <taxon>Metazoa</taxon>
        <taxon>Ecdysozoa</taxon>
        <taxon>Nematoda</taxon>
        <taxon>Chromadorea</taxon>
        <taxon>Rhabditida</taxon>
        <taxon>Tylenchina</taxon>
        <taxon>Tylenchomorpha</taxon>
        <taxon>Tylenchoidea</taxon>
        <taxon>Heteroderidae</taxon>
        <taxon>Heteroderinae</taxon>
        <taxon>Globodera</taxon>
    </lineage>
</organism>
<evidence type="ECO:0000313" key="4">
    <source>
        <dbReference type="Proteomes" id="UP000050741"/>
    </source>
</evidence>
<keyword evidence="4" id="KW-1185">Reference proteome</keyword>
<keyword evidence="1" id="KW-0175">Coiled coil</keyword>
<accession>A0A183BUS6</accession>
<dbReference type="AlphaFoldDB" id="A0A183BUS6"/>
<feature type="region of interest" description="Disordered" evidence="2">
    <location>
        <begin position="213"/>
        <end position="235"/>
    </location>
</feature>
<evidence type="ECO:0000313" key="5">
    <source>
        <dbReference type="WBParaSite" id="GPLIN_000436200"/>
    </source>
</evidence>
<feature type="compositionally biased region" description="Polar residues" evidence="2">
    <location>
        <begin position="225"/>
        <end position="235"/>
    </location>
</feature>
<reference evidence="5" key="2">
    <citation type="submission" date="2016-06" db="UniProtKB">
        <authorList>
            <consortium name="WormBaseParasite"/>
        </authorList>
    </citation>
    <scope>IDENTIFICATION</scope>
</reference>
<evidence type="ECO:0000256" key="1">
    <source>
        <dbReference type="SAM" id="Coils"/>
    </source>
</evidence>
<reference evidence="4" key="1">
    <citation type="submission" date="2014-05" db="EMBL/GenBank/DDBJ databases">
        <title>The genome and life-stage specific transcriptomes of Globodera pallida elucidate key aspects of plant parasitism by a cyst nematode.</title>
        <authorList>
            <person name="Cotton J.A."/>
            <person name="Lilley C.J."/>
            <person name="Jones L.M."/>
            <person name="Kikuchi T."/>
            <person name="Reid A.J."/>
            <person name="Thorpe P."/>
            <person name="Tsai I.J."/>
            <person name="Beasley H."/>
            <person name="Blok V."/>
            <person name="Cock P.J.A."/>
            <person name="Van den Akker S.E."/>
            <person name="Holroyd N."/>
            <person name="Hunt M."/>
            <person name="Mantelin S."/>
            <person name="Naghra H."/>
            <person name="Pain A."/>
            <person name="Palomares-Rius J.E."/>
            <person name="Zarowiecki M."/>
            <person name="Berriman M."/>
            <person name="Jones J.T."/>
            <person name="Urwin P.E."/>
        </authorList>
    </citation>
    <scope>NUCLEOTIDE SEQUENCE [LARGE SCALE GENOMIC DNA]</scope>
    <source>
        <strain evidence="4">Lindley</strain>
    </source>
</reference>
<feature type="domain" description="Peptidase M41" evidence="3">
    <location>
        <begin position="29"/>
        <end position="124"/>
    </location>
</feature>
<dbReference type="GO" id="GO:0006508">
    <property type="term" value="P:proteolysis"/>
    <property type="evidence" value="ECO:0007669"/>
    <property type="project" value="InterPro"/>
</dbReference>
<dbReference type="GO" id="GO:0004176">
    <property type="term" value="F:ATP-dependent peptidase activity"/>
    <property type="evidence" value="ECO:0007669"/>
    <property type="project" value="InterPro"/>
</dbReference>
<evidence type="ECO:0000259" key="3">
    <source>
        <dbReference type="Pfam" id="PF01434"/>
    </source>
</evidence>
<dbReference type="InterPro" id="IPR037219">
    <property type="entry name" value="Peptidase_M41-like"/>
</dbReference>
<dbReference type="GO" id="GO:0005524">
    <property type="term" value="F:ATP binding"/>
    <property type="evidence" value="ECO:0007669"/>
    <property type="project" value="InterPro"/>
</dbReference>
<evidence type="ECO:0000256" key="2">
    <source>
        <dbReference type="SAM" id="MobiDB-lite"/>
    </source>
</evidence>
<name>A0A183BUS6_GLOPA</name>
<dbReference type="Pfam" id="PF01434">
    <property type="entry name" value="Peptidase_M41"/>
    <property type="match status" value="1"/>
</dbReference>
<dbReference type="Gene3D" id="1.20.58.760">
    <property type="entry name" value="Peptidase M41"/>
    <property type="match status" value="1"/>
</dbReference>
<dbReference type="WBParaSite" id="GPLIN_000436200">
    <property type="protein sequence ID" value="GPLIN_000436200"/>
    <property type="gene ID" value="GPLIN_000436200"/>
</dbReference>
<dbReference type="GO" id="GO:0004222">
    <property type="term" value="F:metalloendopeptidase activity"/>
    <property type="evidence" value="ECO:0007669"/>
    <property type="project" value="InterPro"/>
</dbReference>
<dbReference type="Proteomes" id="UP000050741">
    <property type="component" value="Unassembled WGS sequence"/>
</dbReference>
<feature type="coiled-coil region" evidence="1">
    <location>
        <begin position="4"/>
        <end position="31"/>
    </location>
</feature>
<proteinExistence type="predicted"/>
<dbReference type="InterPro" id="IPR000642">
    <property type="entry name" value="Peptidase_M41"/>
</dbReference>
<protein>
    <submittedName>
        <fullName evidence="5">Peptidase_M41 domain-containing protein</fullName>
    </submittedName>
</protein>